<feature type="compositionally biased region" description="Polar residues" evidence="1">
    <location>
        <begin position="137"/>
        <end position="148"/>
    </location>
</feature>
<dbReference type="Proteomes" id="UP000799536">
    <property type="component" value="Unassembled WGS sequence"/>
</dbReference>
<accession>A0A9P4JSF7</accession>
<evidence type="ECO:0000313" key="2">
    <source>
        <dbReference type="EMBL" id="KAF2202392.1"/>
    </source>
</evidence>
<reference evidence="2" key="1">
    <citation type="journal article" date="2020" name="Stud. Mycol.">
        <title>101 Dothideomycetes genomes: a test case for predicting lifestyles and emergence of pathogens.</title>
        <authorList>
            <person name="Haridas S."/>
            <person name="Albert R."/>
            <person name="Binder M."/>
            <person name="Bloem J."/>
            <person name="Labutti K."/>
            <person name="Salamov A."/>
            <person name="Andreopoulos B."/>
            <person name="Baker S."/>
            <person name="Barry K."/>
            <person name="Bills G."/>
            <person name="Bluhm B."/>
            <person name="Cannon C."/>
            <person name="Castanera R."/>
            <person name="Culley D."/>
            <person name="Daum C."/>
            <person name="Ezra D."/>
            <person name="Gonzalez J."/>
            <person name="Henrissat B."/>
            <person name="Kuo A."/>
            <person name="Liang C."/>
            <person name="Lipzen A."/>
            <person name="Lutzoni F."/>
            <person name="Magnuson J."/>
            <person name="Mondo S."/>
            <person name="Nolan M."/>
            <person name="Ohm R."/>
            <person name="Pangilinan J."/>
            <person name="Park H.-J."/>
            <person name="Ramirez L."/>
            <person name="Alfaro M."/>
            <person name="Sun H."/>
            <person name="Tritt A."/>
            <person name="Yoshinaga Y."/>
            <person name="Zwiers L.-H."/>
            <person name="Turgeon B."/>
            <person name="Goodwin S."/>
            <person name="Spatafora J."/>
            <person name="Crous P."/>
            <person name="Grigoriev I."/>
        </authorList>
    </citation>
    <scope>NUCLEOTIDE SEQUENCE</scope>
    <source>
        <strain evidence="2">ATCC 74209</strain>
    </source>
</reference>
<comment type="caution">
    <text evidence="2">The sequence shown here is derived from an EMBL/GenBank/DDBJ whole genome shotgun (WGS) entry which is preliminary data.</text>
</comment>
<gene>
    <name evidence="2" type="ORF">GQ43DRAFT_479916</name>
</gene>
<dbReference type="PANTHER" id="PTHR38645:SF1">
    <property type="entry name" value="YALI0F12243P"/>
    <property type="match status" value="1"/>
</dbReference>
<dbReference type="InterPro" id="IPR029196">
    <property type="entry name" value="HAPSTR1-like"/>
</dbReference>
<proteinExistence type="predicted"/>
<evidence type="ECO:0000256" key="1">
    <source>
        <dbReference type="SAM" id="MobiDB-lite"/>
    </source>
</evidence>
<feature type="region of interest" description="Disordered" evidence="1">
    <location>
        <begin position="169"/>
        <end position="251"/>
    </location>
</feature>
<feature type="compositionally biased region" description="Low complexity" evidence="1">
    <location>
        <begin position="185"/>
        <end position="201"/>
    </location>
</feature>
<feature type="compositionally biased region" description="Basic and acidic residues" evidence="1">
    <location>
        <begin position="113"/>
        <end position="122"/>
    </location>
</feature>
<dbReference type="Pfam" id="PF15251">
    <property type="entry name" value="TAPR1-like"/>
    <property type="match status" value="1"/>
</dbReference>
<dbReference type="EMBL" id="ML993938">
    <property type="protein sequence ID" value="KAF2202392.1"/>
    <property type="molecule type" value="Genomic_DNA"/>
</dbReference>
<evidence type="ECO:0000313" key="3">
    <source>
        <dbReference type="Proteomes" id="UP000799536"/>
    </source>
</evidence>
<feature type="region of interest" description="Disordered" evidence="1">
    <location>
        <begin position="1"/>
        <end position="21"/>
    </location>
</feature>
<feature type="region of interest" description="Disordered" evidence="1">
    <location>
        <begin position="84"/>
        <end position="148"/>
    </location>
</feature>
<feature type="compositionally biased region" description="Polar residues" evidence="1">
    <location>
        <begin position="1"/>
        <end position="13"/>
    </location>
</feature>
<name>A0A9P4JSF7_9PLEO</name>
<organism evidence="2 3">
    <name type="scientific">Delitschia confertaspora ATCC 74209</name>
    <dbReference type="NCBI Taxonomy" id="1513339"/>
    <lineage>
        <taxon>Eukaryota</taxon>
        <taxon>Fungi</taxon>
        <taxon>Dikarya</taxon>
        <taxon>Ascomycota</taxon>
        <taxon>Pezizomycotina</taxon>
        <taxon>Dothideomycetes</taxon>
        <taxon>Pleosporomycetidae</taxon>
        <taxon>Pleosporales</taxon>
        <taxon>Delitschiaceae</taxon>
        <taxon>Delitschia</taxon>
    </lineage>
</organism>
<dbReference type="AlphaFoldDB" id="A0A9P4JSF7"/>
<feature type="compositionally biased region" description="Polar residues" evidence="1">
    <location>
        <begin position="202"/>
        <end position="211"/>
    </location>
</feature>
<protein>
    <submittedName>
        <fullName evidence="2">Uncharacterized protein</fullName>
    </submittedName>
</protein>
<dbReference type="OrthoDB" id="21418at2759"/>
<keyword evidence="3" id="KW-1185">Reference proteome</keyword>
<sequence length="251" mass="27528">MDSMRSLNTSLPSNRRPDVHKSFRSAALTVTNLYKAALADIESSRSDGYQEALEDILNFLDKENIGVGDGEGWRVRQWATERLTGTLRGPSASDSDEEQVEERRARSSSPAMERNESPEMLRSELPQAPVDPRSDSAPPTQHESQTMAVDSEITPTQNTMFTFQSANAYPSISGESGSARRPEFASSRRSSNRASNRNRASGTPSIPSLNFNLGGGAGQKRKVPWNDFFNIDSTNERRDGSGGGPKRGRMA</sequence>
<dbReference type="PANTHER" id="PTHR38645">
    <property type="entry name" value="CHROMOSOME 9, WHOLE GENOME SHOTGUN SEQUENCE"/>
    <property type="match status" value="1"/>
</dbReference>